<accession>A0A4Q0T764</accession>
<evidence type="ECO:0000313" key="3">
    <source>
        <dbReference type="Proteomes" id="UP000289437"/>
    </source>
</evidence>
<dbReference type="AlphaFoldDB" id="A0A4Q0T764"/>
<evidence type="ECO:0000256" key="1">
    <source>
        <dbReference type="SAM" id="Phobius"/>
    </source>
</evidence>
<proteinExistence type="predicted"/>
<feature type="transmembrane region" description="Helical" evidence="1">
    <location>
        <begin position="104"/>
        <end position="123"/>
    </location>
</feature>
<sequence length="256" mass="28516">MNVSMLDNALWAAGFAGHVALVLVLAFRKRAGEYPIFTGMMGFQALTTILLFVISRHASHRAYFLAYWITGFADYVFQVALIYEIARDILRPTGTWVRDARNSFLVWGMIGLVAAAGLALQLGPPQSRGLALWNVRVTVFTSLLTCELFLAMSAAANRLGLQRRSYVVALGQGIAIWAFSALLEEFAHVILGWDREFVVFSYLRMGVYLSVLGFWIVTFCLPEKARAPLSPEMSAYLVALHRRVQYDLTSVDGPPL</sequence>
<keyword evidence="1" id="KW-0812">Transmembrane</keyword>
<feature type="transmembrane region" description="Helical" evidence="1">
    <location>
        <begin position="34"/>
        <end position="53"/>
    </location>
</feature>
<feature type="transmembrane region" description="Helical" evidence="1">
    <location>
        <begin position="203"/>
        <end position="221"/>
    </location>
</feature>
<reference evidence="3" key="2">
    <citation type="submission" date="2019-02" db="EMBL/GenBank/DDBJ databases">
        <title>Granulicella sibirica sp. nov., a psychrotolerant acidobacterium isolated from an organic soil layer in forested tundra, West Siberia.</title>
        <authorList>
            <person name="Oshkin I.Y."/>
            <person name="Kulichevskaya I.S."/>
            <person name="Rijpstra W.I.C."/>
            <person name="Sinninghe Damste J.S."/>
            <person name="Rakitin A.L."/>
            <person name="Ravin N.V."/>
            <person name="Dedysh S.N."/>
        </authorList>
    </citation>
    <scope>NUCLEOTIDE SEQUENCE [LARGE SCALE GENOMIC DNA]</scope>
    <source>
        <strain evidence="3">AF10</strain>
    </source>
</reference>
<organism evidence="2 3">
    <name type="scientific">Granulicella sibirica</name>
    <dbReference type="NCBI Taxonomy" id="2479048"/>
    <lineage>
        <taxon>Bacteria</taxon>
        <taxon>Pseudomonadati</taxon>
        <taxon>Acidobacteriota</taxon>
        <taxon>Terriglobia</taxon>
        <taxon>Terriglobales</taxon>
        <taxon>Acidobacteriaceae</taxon>
        <taxon>Granulicella</taxon>
    </lineage>
</organism>
<dbReference type="EMBL" id="RDSM01000001">
    <property type="protein sequence ID" value="RXH57431.1"/>
    <property type="molecule type" value="Genomic_DNA"/>
</dbReference>
<feature type="transmembrane region" description="Helical" evidence="1">
    <location>
        <begin position="6"/>
        <end position="27"/>
    </location>
</feature>
<name>A0A4Q0T764_9BACT</name>
<dbReference type="Proteomes" id="UP000289437">
    <property type="component" value="Unassembled WGS sequence"/>
</dbReference>
<feature type="transmembrane region" description="Helical" evidence="1">
    <location>
        <begin position="135"/>
        <end position="154"/>
    </location>
</feature>
<evidence type="ECO:0000313" key="2">
    <source>
        <dbReference type="EMBL" id="RXH57431.1"/>
    </source>
</evidence>
<reference evidence="2 3" key="1">
    <citation type="submission" date="2018-11" db="EMBL/GenBank/DDBJ databases">
        <authorList>
            <person name="Mardanov A.V."/>
            <person name="Ravin N.V."/>
            <person name="Dedysh S.N."/>
        </authorList>
    </citation>
    <scope>NUCLEOTIDE SEQUENCE [LARGE SCALE GENOMIC DNA]</scope>
    <source>
        <strain evidence="2 3">AF10</strain>
    </source>
</reference>
<protein>
    <submittedName>
        <fullName evidence="2">Uncharacterized protein</fullName>
    </submittedName>
</protein>
<keyword evidence="3" id="KW-1185">Reference proteome</keyword>
<feature type="transmembrane region" description="Helical" evidence="1">
    <location>
        <begin position="65"/>
        <end position="83"/>
    </location>
</feature>
<keyword evidence="1" id="KW-0472">Membrane</keyword>
<feature type="transmembrane region" description="Helical" evidence="1">
    <location>
        <begin position="166"/>
        <end position="183"/>
    </location>
</feature>
<comment type="caution">
    <text evidence="2">The sequence shown here is derived from an EMBL/GenBank/DDBJ whole genome shotgun (WGS) entry which is preliminary data.</text>
</comment>
<gene>
    <name evidence="2" type="ORF">GRAN_0741</name>
</gene>
<keyword evidence="1" id="KW-1133">Transmembrane helix</keyword>